<accession>A0A1C0AN89</accession>
<gene>
    <name evidence="1" type="ORF">BCR15_03425</name>
</gene>
<protein>
    <submittedName>
        <fullName evidence="1">Uncharacterized protein</fullName>
    </submittedName>
</protein>
<sequence length="256" mass="28288">MAGVHEDYLSPEFIPMAHRGGAFLTANLGIENTVRAFSNAVRLGYRYLETDVHVTRDGHLIAFHDDDFARVTDVEGSMLGVTLGEVQELRVGGREPIPTLDELLEVFPECNFNIDIKHAAAAAPLAECLRRHRAERRVCVGSFSRVTIRRFRAMLPQVPTAVSTAGVAAMAVGGMPPGGQVFQVPLSHTVGPMTVDLVTPRTVRRIHAAGRRIHVWTIDDPTTMHRLLDWGVDGIVTDRPDLLKEVLRARGMWSTR</sequence>
<dbReference type="PANTHER" id="PTHR43805:SF1">
    <property type="entry name" value="GP-PDE DOMAIN-CONTAINING PROTEIN"/>
    <property type="match status" value="1"/>
</dbReference>
<keyword evidence="2" id="KW-1185">Reference proteome</keyword>
<dbReference type="Proteomes" id="UP000093501">
    <property type="component" value="Unassembled WGS sequence"/>
</dbReference>
<dbReference type="AlphaFoldDB" id="A0A1C0AN89"/>
<comment type="caution">
    <text evidence="1">The sequence shown here is derived from an EMBL/GenBank/DDBJ whole genome shotgun (WGS) entry which is preliminary data.</text>
</comment>
<dbReference type="InterPro" id="IPR030395">
    <property type="entry name" value="GP_PDE_dom"/>
</dbReference>
<dbReference type="Pfam" id="PF03009">
    <property type="entry name" value="GDPD"/>
    <property type="match status" value="1"/>
</dbReference>
<dbReference type="RefSeq" id="WP_068751426.1">
    <property type="nucleotide sequence ID" value="NZ_LR214441.1"/>
</dbReference>
<reference evidence="2" key="1">
    <citation type="submission" date="2016-07" db="EMBL/GenBank/DDBJ databases">
        <authorList>
            <person name="Florea S."/>
            <person name="Webb J.S."/>
            <person name="Jaromczyk J."/>
            <person name="Schardl C.L."/>
        </authorList>
    </citation>
    <scope>NUCLEOTIDE SEQUENCE [LARGE SCALE GENOMIC DNA]</scope>
    <source>
        <strain evidence="2">IPBSL-7</strain>
    </source>
</reference>
<dbReference type="GO" id="GO:0008081">
    <property type="term" value="F:phosphoric diester hydrolase activity"/>
    <property type="evidence" value="ECO:0007669"/>
    <property type="project" value="InterPro"/>
</dbReference>
<proteinExistence type="predicted"/>
<evidence type="ECO:0000313" key="1">
    <source>
        <dbReference type="EMBL" id="OCL34744.1"/>
    </source>
</evidence>
<organism evidence="1 2">
    <name type="scientific">Tessaracoccus lapidicaptus</name>
    <dbReference type="NCBI Taxonomy" id="1427523"/>
    <lineage>
        <taxon>Bacteria</taxon>
        <taxon>Bacillati</taxon>
        <taxon>Actinomycetota</taxon>
        <taxon>Actinomycetes</taxon>
        <taxon>Propionibacteriales</taxon>
        <taxon>Propionibacteriaceae</taxon>
        <taxon>Tessaracoccus</taxon>
    </lineage>
</organism>
<name>A0A1C0AN89_9ACTN</name>
<dbReference type="GO" id="GO:0006629">
    <property type="term" value="P:lipid metabolic process"/>
    <property type="evidence" value="ECO:0007669"/>
    <property type="project" value="InterPro"/>
</dbReference>
<evidence type="ECO:0000313" key="2">
    <source>
        <dbReference type="Proteomes" id="UP000093501"/>
    </source>
</evidence>
<dbReference type="SUPFAM" id="SSF51695">
    <property type="entry name" value="PLC-like phosphodiesterases"/>
    <property type="match status" value="1"/>
</dbReference>
<dbReference type="Gene3D" id="3.20.20.190">
    <property type="entry name" value="Phosphatidylinositol (PI) phosphodiesterase"/>
    <property type="match status" value="1"/>
</dbReference>
<dbReference type="InterPro" id="IPR017946">
    <property type="entry name" value="PLC-like_Pdiesterase_TIM-brl"/>
</dbReference>
<dbReference type="PANTHER" id="PTHR43805">
    <property type="entry name" value="GLYCEROPHOSPHORYL DIESTER PHOSPHODIESTERASE"/>
    <property type="match status" value="1"/>
</dbReference>
<dbReference type="CDD" id="cd08561">
    <property type="entry name" value="GDPD_cytoplasmic_ScUgpQ2_like"/>
    <property type="match status" value="1"/>
</dbReference>
<dbReference type="PROSITE" id="PS51704">
    <property type="entry name" value="GP_PDE"/>
    <property type="match status" value="1"/>
</dbReference>
<dbReference type="EMBL" id="MBQD01000020">
    <property type="protein sequence ID" value="OCL34744.1"/>
    <property type="molecule type" value="Genomic_DNA"/>
</dbReference>
<dbReference type="PROSITE" id="PS50007">
    <property type="entry name" value="PIPLC_X_DOMAIN"/>
    <property type="match status" value="1"/>
</dbReference>